<keyword evidence="2" id="KW-1185">Reference proteome</keyword>
<gene>
    <name evidence="1" type="ORF">F3Y22_tig00110482pilonHSYRG00361</name>
</gene>
<dbReference type="Proteomes" id="UP000436088">
    <property type="component" value="Unassembled WGS sequence"/>
</dbReference>
<sequence>MASPSSSSSASQSIFPEELKLFHTIDRTIFSRLVLNLQREPLESMHVMALLLWVERYVACGENLVFTIQTWPDTFVDALAIESSNA</sequence>
<protein>
    <submittedName>
        <fullName evidence="1">Nitrate excretion transporter 1</fullName>
    </submittedName>
</protein>
<dbReference type="AlphaFoldDB" id="A0A6A3ADB5"/>
<dbReference type="EMBL" id="VEPZ02001007">
    <property type="protein sequence ID" value="KAE8702571.1"/>
    <property type="molecule type" value="Genomic_DNA"/>
</dbReference>
<proteinExistence type="predicted"/>
<accession>A0A6A3ADB5</accession>
<dbReference type="PANTHER" id="PTHR33527">
    <property type="entry name" value="OS07G0274300 PROTEIN"/>
    <property type="match status" value="1"/>
</dbReference>
<reference evidence="1" key="1">
    <citation type="submission" date="2019-09" db="EMBL/GenBank/DDBJ databases">
        <title>Draft genome information of white flower Hibiscus syriacus.</title>
        <authorList>
            <person name="Kim Y.-M."/>
        </authorList>
    </citation>
    <scope>NUCLEOTIDE SEQUENCE [LARGE SCALE GENOMIC DNA]</scope>
    <source>
        <strain evidence="1">YM2019G1</strain>
    </source>
</reference>
<dbReference type="PANTHER" id="PTHR33527:SF28">
    <property type="entry name" value="GB|AAD43168.1"/>
    <property type="match status" value="1"/>
</dbReference>
<evidence type="ECO:0000313" key="1">
    <source>
        <dbReference type="EMBL" id="KAE8702571.1"/>
    </source>
</evidence>
<organism evidence="1 2">
    <name type="scientific">Hibiscus syriacus</name>
    <name type="common">Rose of Sharon</name>
    <dbReference type="NCBI Taxonomy" id="106335"/>
    <lineage>
        <taxon>Eukaryota</taxon>
        <taxon>Viridiplantae</taxon>
        <taxon>Streptophyta</taxon>
        <taxon>Embryophyta</taxon>
        <taxon>Tracheophyta</taxon>
        <taxon>Spermatophyta</taxon>
        <taxon>Magnoliopsida</taxon>
        <taxon>eudicotyledons</taxon>
        <taxon>Gunneridae</taxon>
        <taxon>Pentapetalae</taxon>
        <taxon>rosids</taxon>
        <taxon>malvids</taxon>
        <taxon>Malvales</taxon>
        <taxon>Malvaceae</taxon>
        <taxon>Malvoideae</taxon>
        <taxon>Hibiscus</taxon>
    </lineage>
</organism>
<evidence type="ECO:0000313" key="2">
    <source>
        <dbReference type="Proteomes" id="UP000436088"/>
    </source>
</evidence>
<comment type="caution">
    <text evidence="1">The sequence shown here is derived from an EMBL/GenBank/DDBJ whole genome shotgun (WGS) entry which is preliminary data.</text>
</comment>
<name>A0A6A3ADB5_HIBSY</name>